<proteinExistence type="predicted"/>
<sequence>MGHLLLPTWRGIDLAVAVACCLDGGGGGGRGRVVTVVVGPPWECGKMTNQNVVVSDAKSGINMAITVAVSGSSLFSSAAQKPPAVPGTYITISKKKLLQNLDINTGARINAWVDSMRASSPLTSNLLHPTSPMTPTTPGP</sequence>
<comment type="caution">
    <text evidence="3">The sequence shown here is derived from an EMBL/GenBank/DDBJ whole genome shotgun (WGS) entry which is preliminary data.</text>
</comment>
<organism evidence="3 4">
    <name type="scientific">Sesamum angolense</name>
    <dbReference type="NCBI Taxonomy" id="2727404"/>
    <lineage>
        <taxon>Eukaryota</taxon>
        <taxon>Viridiplantae</taxon>
        <taxon>Streptophyta</taxon>
        <taxon>Embryophyta</taxon>
        <taxon>Tracheophyta</taxon>
        <taxon>Spermatophyta</taxon>
        <taxon>Magnoliopsida</taxon>
        <taxon>eudicotyledons</taxon>
        <taxon>Gunneridae</taxon>
        <taxon>Pentapetalae</taxon>
        <taxon>asterids</taxon>
        <taxon>lamiids</taxon>
        <taxon>Lamiales</taxon>
        <taxon>Pedaliaceae</taxon>
        <taxon>Sesamum</taxon>
    </lineage>
</organism>
<feature type="signal peptide" evidence="2">
    <location>
        <begin position="1"/>
        <end position="17"/>
    </location>
</feature>
<feature type="chain" id="PRO_5042259493" evidence="2">
    <location>
        <begin position="18"/>
        <end position="140"/>
    </location>
</feature>
<evidence type="ECO:0000313" key="4">
    <source>
        <dbReference type="Proteomes" id="UP001289374"/>
    </source>
</evidence>
<evidence type="ECO:0000256" key="2">
    <source>
        <dbReference type="SAM" id="SignalP"/>
    </source>
</evidence>
<feature type="region of interest" description="Disordered" evidence="1">
    <location>
        <begin position="121"/>
        <end position="140"/>
    </location>
</feature>
<evidence type="ECO:0000256" key="1">
    <source>
        <dbReference type="SAM" id="MobiDB-lite"/>
    </source>
</evidence>
<reference evidence="3" key="1">
    <citation type="submission" date="2020-06" db="EMBL/GenBank/DDBJ databases">
        <authorList>
            <person name="Li T."/>
            <person name="Hu X."/>
            <person name="Zhang T."/>
            <person name="Song X."/>
            <person name="Zhang H."/>
            <person name="Dai N."/>
            <person name="Sheng W."/>
            <person name="Hou X."/>
            <person name="Wei L."/>
        </authorList>
    </citation>
    <scope>NUCLEOTIDE SEQUENCE</scope>
    <source>
        <strain evidence="3">K16</strain>
        <tissue evidence="3">Leaf</tissue>
    </source>
</reference>
<dbReference type="EMBL" id="JACGWL010000001">
    <property type="protein sequence ID" value="KAK4411657.1"/>
    <property type="molecule type" value="Genomic_DNA"/>
</dbReference>
<accession>A0AAE1XHR7</accession>
<name>A0AAE1XHR7_9LAMI</name>
<dbReference type="Proteomes" id="UP001289374">
    <property type="component" value="Unassembled WGS sequence"/>
</dbReference>
<keyword evidence="2" id="KW-0732">Signal</keyword>
<dbReference type="AlphaFoldDB" id="A0AAE1XHR7"/>
<keyword evidence="4" id="KW-1185">Reference proteome</keyword>
<evidence type="ECO:0000313" key="3">
    <source>
        <dbReference type="EMBL" id="KAK4411657.1"/>
    </source>
</evidence>
<reference evidence="3" key="2">
    <citation type="journal article" date="2024" name="Plant">
        <title>Genomic evolution and insights into agronomic trait innovations of Sesamum species.</title>
        <authorList>
            <person name="Miao H."/>
            <person name="Wang L."/>
            <person name="Qu L."/>
            <person name="Liu H."/>
            <person name="Sun Y."/>
            <person name="Le M."/>
            <person name="Wang Q."/>
            <person name="Wei S."/>
            <person name="Zheng Y."/>
            <person name="Lin W."/>
            <person name="Duan Y."/>
            <person name="Cao H."/>
            <person name="Xiong S."/>
            <person name="Wang X."/>
            <person name="Wei L."/>
            <person name="Li C."/>
            <person name="Ma Q."/>
            <person name="Ju M."/>
            <person name="Zhao R."/>
            <person name="Li G."/>
            <person name="Mu C."/>
            <person name="Tian Q."/>
            <person name="Mei H."/>
            <person name="Zhang T."/>
            <person name="Gao T."/>
            <person name="Zhang H."/>
        </authorList>
    </citation>
    <scope>NUCLEOTIDE SEQUENCE</scope>
    <source>
        <strain evidence="3">K16</strain>
    </source>
</reference>
<protein>
    <submittedName>
        <fullName evidence="3">Trehalose-phosphate phosphatase J</fullName>
    </submittedName>
</protein>
<gene>
    <name evidence="3" type="ORF">Sango_0238700</name>
</gene>